<dbReference type="EMBL" id="JANHAX010000001">
    <property type="protein sequence ID" value="MDQ2089341.1"/>
    <property type="molecule type" value="Genomic_DNA"/>
</dbReference>
<evidence type="ECO:0000256" key="1">
    <source>
        <dbReference type="ARBA" id="ARBA00022676"/>
    </source>
</evidence>
<dbReference type="Pfam" id="PF03808">
    <property type="entry name" value="Glyco_tran_WecG"/>
    <property type="match status" value="1"/>
</dbReference>
<evidence type="ECO:0000313" key="3">
    <source>
        <dbReference type="EMBL" id="MDQ2089341.1"/>
    </source>
</evidence>
<dbReference type="AlphaFoldDB" id="A0AAE3WA23"/>
<dbReference type="InterPro" id="IPR004629">
    <property type="entry name" value="WecG_TagA_CpsF"/>
</dbReference>
<dbReference type="GO" id="GO:0016758">
    <property type="term" value="F:hexosyltransferase activity"/>
    <property type="evidence" value="ECO:0007669"/>
    <property type="project" value="TreeGrafter"/>
</dbReference>
<dbReference type="NCBIfam" id="TIGR00696">
    <property type="entry name" value="wecG_tagA_cpsF"/>
    <property type="match status" value="1"/>
</dbReference>
<organism evidence="3 4">
    <name type="scientific">Marimonas arenosa</name>
    <dbReference type="NCBI Taxonomy" id="1795305"/>
    <lineage>
        <taxon>Bacteria</taxon>
        <taxon>Pseudomonadati</taxon>
        <taxon>Pseudomonadota</taxon>
        <taxon>Alphaproteobacteria</taxon>
        <taxon>Rhodobacterales</taxon>
        <taxon>Paracoccaceae</taxon>
        <taxon>Marimonas</taxon>
    </lineage>
</organism>
<accession>A0AAE3WA23</accession>
<protein>
    <submittedName>
        <fullName evidence="3">WecB/TagA/CpsF family glycosyltransferase</fullName>
    </submittedName>
</protein>
<dbReference type="PANTHER" id="PTHR34136:SF1">
    <property type="entry name" value="UDP-N-ACETYL-D-MANNOSAMINURONIC ACID TRANSFERASE"/>
    <property type="match status" value="1"/>
</dbReference>
<dbReference type="RefSeq" id="WP_306734588.1">
    <property type="nucleotide sequence ID" value="NZ_JANHAX010000001.1"/>
</dbReference>
<gene>
    <name evidence="3" type="ORF">NO357_05445</name>
</gene>
<name>A0AAE3WA23_9RHOB</name>
<keyword evidence="1" id="KW-0328">Glycosyltransferase</keyword>
<reference evidence="3" key="2">
    <citation type="submission" date="2023-02" db="EMBL/GenBank/DDBJ databases">
        <title>'Rhodoalgimonas zhirmunskyi' gen. nov., isolated from a red alga.</title>
        <authorList>
            <person name="Nedashkovskaya O.I."/>
            <person name="Otstavnykh N.Y."/>
            <person name="Bystritskaya E.P."/>
            <person name="Balabanova L.A."/>
            <person name="Isaeva M.P."/>
        </authorList>
    </citation>
    <scope>NUCLEOTIDE SEQUENCE</scope>
    <source>
        <strain evidence="3">KCTC 52189</strain>
    </source>
</reference>
<dbReference type="Proteomes" id="UP001226762">
    <property type="component" value="Unassembled WGS sequence"/>
</dbReference>
<keyword evidence="2" id="KW-0808">Transferase</keyword>
<evidence type="ECO:0000313" key="4">
    <source>
        <dbReference type="Proteomes" id="UP001226762"/>
    </source>
</evidence>
<evidence type="ECO:0000256" key="2">
    <source>
        <dbReference type="ARBA" id="ARBA00022679"/>
    </source>
</evidence>
<comment type="caution">
    <text evidence="3">The sequence shown here is derived from an EMBL/GenBank/DDBJ whole genome shotgun (WGS) entry which is preliminary data.</text>
</comment>
<dbReference type="PANTHER" id="PTHR34136">
    <property type="match status" value="1"/>
</dbReference>
<proteinExistence type="predicted"/>
<keyword evidence="4" id="KW-1185">Reference proteome</keyword>
<dbReference type="CDD" id="cd06533">
    <property type="entry name" value="Glyco_transf_WecG_TagA"/>
    <property type="match status" value="1"/>
</dbReference>
<sequence length="252" mass="26878">MEFRISNQVIRVNVPDANALLAEVRARLRQGAGFALATINLDHLVKLRRSAIFRAAYDAQDLVVADGHPIVWLGWLAGRPLGLVPGSDMVLPLAEVAAEQGVKVALVGSTEASLAAAGAEMQRLIPGLEITAQIAPPMGFDPEGPAADAVLAELDQSDAGLVFLALGAPKQEILAARGRTTLPRVGFASIGAGLDFLSGTQTRAPAWVRAIAMEWAWRMLQNPRRLGWRYAKCFAILPVHGLRALGTRLSGR</sequence>
<reference evidence="3" key="1">
    <citation type="submission" date="2022-07" db="EMBL/GenBank/DDBJ databases">
        <authorList>
            <person name="Otstavnykh N."/>
            <person name="Isaeva M."/>
            <person name="Bystritskaya E."/>
        </authorList>
    </citation>
    <scope>NUCLEOTIDE SEQUENCE</scope>
    <source>
        <strain evidence="3">KCTC 52189</strain>
    </source>
</reference>